<reference evidence="2 3" key="1">
    <citation type="submission" date="2023-02" db="EMBL/GenBank/DDBJ databases">
        <title>LHISI_Scaffold_Assembly.</title>
        <authorList>
            <person name="Stuart O.P."/>
            <person name="Cleave R."/>
            <person name="Magrath M.J.L."/>
            <person name="Mikheyev A.S."/>
        </authorList>
    </citation>
    <scope>NUCLEOTIDE SEQUENCE [LARGE SCALE GENOMIC DNA]</scope>
    <source>
        <strain evidence="2">Daus_M_001</strain>
        <tissue evidence="2">Leg muscle</tissue>
    </source>
</reference>
<gene>
    <name evidence="2" type="ORF">PR048_012335</name>
</gene>
<dbReference type="Proteomes" id="UP001159363">
    <property type="component" value="Chromosome X"/>
</dbReference>
<feature type="region of interest" description="Disordered" evidence="1">
    <location>
        <begin position="373"/>
        <end position="399"/>
    </location>
</feature>
<protein>
    <submittedName>
        <fullName evidence="2">Uncharacterized protein</fullName>
    </submittedName>
</protein>
<organism evidence="2 3">
    <name type="scientific">Dryococelus australis</name>
    <dbReference type="NCBI Taxonomy" id="614101"/>
    <lineage>
        <taxon>Eukaryota</taxon>
        <taxon>Metazoa</taxon>
        <taxon>Ecdysozoa</taxon>
        <taxon>Arthropoda</taxon>
        <taxon>Hexapoda</taxon>
        <taxon>Insecta</taxon>
        <taxon>Pterygota</taxon>
        <taxon>Neoptera</taxon>
        <taxon>Polyneoptera</taxon>
        <taxon>Phasmatodea</taxon>
        <taxon>Verophasmatodea</taxon>
        <taxon>Anareolatae</taxon>
        <taxon>Phasmatidae</taxon>
        <taxon>Eurycanthinae</taxon>
        <taxon>Dryococelus</taxon>
    </lineage>
</organism>
<name>A0ABQ9HP28_9NEOP</name>
<keyword evidence="3" id="KW-1185">Reference proteome</keyword>
<proteinExistence type="predicted"/>
<comment type="caution">
    <text evidence="2">The sequence shown here is derived from an EMBL/GenBank/DDBJ whole genome shotgun (WGS) entry which is preliminary data.</text>
</comment>
<dbReference type="EMBL" id="JARBHB010000004">
    <property type="protein sequence ID" value="KAJ8886126.1"/>
    <property type="molecule type" value="Genomic_DNA"/>
</dbReference>
<accession>A0ABQ9HP28</accession>
<evidence type="ECO:0000313" key="3">
    <source>
        <dbReference type="Proteomes" id="UP001159363"/>
    </source>
</evidence>
<feature type="region of interest" description="Disordered" evidence="1">
    <location>
        <begin position="466"/>
        <end position="489"/>
    </location>
</feature>
<evidence type="ECO:0000256" key="1">
    <source>
        <dbReference type="SAM" id="MobiDB-lite"/>
    </source>
</evidence>
<feature type="compositionally biased region" description="Basic and acidic residues" evidence="1">
    <location>
        <begin position="373"/>
        <end position="396"/>
    </location>
</feature>
<evidence type="ECO:0000313" key="2">
    <source>
        <dbReference type="EMBL" id="KAJ8886126.1"/>
    </source>
</evidence>
<sequence>MSSLGWCLRGHTSRQTPCVCPSSTPVRGVEAKGLSEGSRGMTHGGCCAAFCASGLLGGCGGGCRRIEANPKGKDSLPSYRHQTMHATFEFGTLPEPITCRPESQVANNNQITVGQLLAQSNGDLGCYATRPPPRPITHRAGKVSIKCSHTACMKWAGVPSCKNRICFCTAIGTSPIKTGSTSSRITDIFSGNSVPLPMAIADCVCCQPAARLGIEHVYYYRQTFVHASLLLLLRLRLGTDRSEAERQGSGPAQGQTCARISSTLCFAYPTTTPINMLRRLPYTVLYSARGVRGGLVARQFTSHLCEPGSIASGGRSRVSAREDRAGRCRWSADFFGDLPFPTPLHSGAARYLASLLSALQTLILRGSRQLRVQEHEHRVTQTKEGKSRKGRGEEPLQSKPLLGDESFFCPATGADVATRARITSTAVESVHCGASYVSWRWHLERRRHDEPAPLFRKHTLRREWSSTGTQVRGKREIREETPSTGTCENPRVTRFSSLRPSLLSTRTLGHASADEVGPRTSYCGLGHAVVTHTIPTLQSCGVQDREQQYLRRKYPSPSLMSRRPLGVTSGGIEYRNDDGKTRIEPGSSRSEVNLLTFPHITRRCERMRKNERGAGVRPALQSRAVNCFTPDDMNSIAAN</sequence>